<dbReference type="AlphaFoldDB" id="A0AAV7HEQ3"/>
<organism evidence="1 2">
    <name type="scientific">Dendrobium chrysotoxum</name>
    <name type="common">Orchid</name>
    <dbReference type="NCBI Taxonomy" id="161865"/>
    <lineage>
        <taxon>Eukaryota</taxon>
        <taxon>Viridiplantae</taxon>
        <taxon>Streptophyta</taxon>
        <taxon>Embryophyta</taxon>
        <taxon>Tracheophyta</taxon>
        <taxon>Spermatophyta</taxon>
        <taxon>Magnoliopsida</taxon>
        <taxon>Liliopsida</taxon>
        <taxon>Asparagales</taxon>
        <taxon>Orchidaceae</taxon>
        <taxon>Epidendroideae</taxon>
        <taxon>Malaxideae</taxon>
        <taxon>Dendrobiinae</taxon>
        <taxon>Dendrobium</taxon>
    </lineage>
</organism>
<comment type="caution">
    <text evidence="1">The sequence shown here is derived from an EMBL/GenBank/DDBJ whole genome shotgun (WGS) entry which is preliminary data.</text>
</comment>
<name>A0AAV7HEQ3_DENCH</name>
<keyword evidence="2" id="KW-1185">Reference proteome</keyword>
<dbReference type="EMBL" id="JAGFBR010000006">
    <property type="protein sequence ID" value="KAH0465948.1"/>
    <property type="molecule type" value="Genomic_DNA"/>
</dbReference>
<reference evidence="1 2" key="1">
    <citation type="journal article" date="2021" name="Hortic Res">
        <title>Chromosome-scale assembly of the Dendrobium chrysotoxum genome enhances the understanding of orchid evolution.</title>
        <authorList>
            <person name="Zhang Y."/>
            <person name="Zhang G.Q."/>
            <person name="Zhang D."/>
            <person name="Liu X.D."/>
            <person name="Xu X.Y."/>
            <person name="Sun W.H."/>
            <person name="Yu X."/>
            <person name="Zhu X."/>
            <person name="Wang Z.W."/>
            <person name="Zhao X."/>
            <person name="Zhong W.Y."/>
            <person name="Chen H."/>
            <person name="Yin W.L."/>
            <person name="Huang T."/>
            <person name="Niu S.C."/>
            <person name="Liu Z.J."/>
        </authorList>
    </citation>
    <scope>NUCLEOTIDE SEQUENCE [LARGE SCALE GENOMIC DNA]</scope>
    <source>
        <strain evidence="1">Lindl</strain>
    </source>
</reference>
<gene>
    <name evidence="1" type="ORF">IEQ34_006051</name>
</gene>
<accession>A0AAV7HEQ3</accession>
<protein>
    <submittedName>
        <fullName evidence="1">Uncharacterized protein</fullName>
    </submittedName>
</protein>
<proteinExistence type="predicted"/>
<sequence>MHSPTRSPKVRPGPNPAGLNYDAGVLERVASALRRYDDDAGSLYDDGCVAEDEVDGAVDVALAVELALRVDAECVLVALHAASVEYGPIDRARVELPRAAEVRLDLPVHGFEVRRGLNVGGLDHDTCVLVLVGAALGCDHVGFSLLRSSGEDIAVLDDDRRVAKDEVDCAVDVAFAVELALCVDAERVLVSFDAASVENRLVGPGKQGNGLRACPIGVADCDVRPHEPVAKYTYFTTGNMFIELSFHLVFIEF</sequence>
<evidence type="ECO:0000313" key="2">
    <source>
        <dbReference type="Proteomes" id="UP000775213"/>
    </source>
</evidence>
<evidence type="ECO:0000313" key="1">
    <source>
        <dbReference type="EMBL" id="KAH0465948.1"/>
    </source>
</evidence>
<dbReference type="Proteomes" id="UP000775213">
    <property type="component" value="Unassembled WGS sequence"/>
</dbReference>